<dbReference type="GO" id="GO:0000166">
    <property type="term" value="F:nucleotide binding"/>
    <property type="evidence" value="ECO:0007669"/>
    <property type="project" value="UniProtKB-KW"/>
</dbReference>
<evidence type="ECO:0000313" key="6">
    <source>
        <dbReference type="Proteomes" id="UP001178461"/>
    </source>
</evidence>
<reference evidence="5" key="1">
    <citation type="submission" date="2022-12" db="EMBL/GenBank/DDBJ databases">
        <authorList>
            <person name="Alioto T."/>
            <person name="Alioto T."/>
            <person name="Gomez Garrido J."/>
        </authorList>
    </citation>
    <scope>NUCLEOTIDE SEQUENCE</scope>
</reference>
<keyword evidence="2" id="KW-0547">Nucleotide-binding</keyword>
<dbReference type="EMBL" id="OX395131">
    <property type="protein sequence ID" value="CAI5776936.1"/>
    <property type="molecule type" value="Genomic_DNA"/>
</dbReference>
<dbReference type="InterPro" id="IPR012887">
    <property type="entry name" value="GDP_fucose_pyrophosphorylase"/>
</dbReference>
<keyword evidence="5" id="KW-0548">Nucleotidyltransferase</keyword>
<feature type="compositionally biased region" description="Low complexity" evidence="3">
    <location>
        <begin position="65"/>
        <end position="74"/>
    </location>
</feature>
<evidence type="ECO:0000313" key="5">
    <source>
        <dbReference type="EMBL" id="CAI5776936.1"/>
    </source>
</evidence>
<dbReference type="SUPFAM" id="SSF51161">
    <property type="entry name" value="Trimeric LpxA-like enzymes"/>
    <property type="match status" value="1"/>
</dbReference>
<dbReference type="GO" id="GO:0016779">
    <property type="term" value="F:nucleotidyltransferase activity"/>
    <property type="evidence" value="ECO:0007669"/>
    <property type="project" value="UniProtKB-KW"/>
</dbReference>
<evidence type="ECO:0000256" key="3">
    <source>
        <dbReference type="SAM" id="MobiDB-lite"/>
    </source>
</evidence>
<organism evidence="5 6">
    <name type="scientific">Podarcis lilfordi</name>
    <name type="common">Lilford's wall lizard</name>
    <dbReference type="NCBI Taxonomy" id="74358"/>
    <lineage>
        <taxon>Eukaryota</taxon>
        <taxon>Metazoa</taxon>
        <taxon>Chordata</taxon>
        <taxon>Craniata</taxon>
        <taxon>Vertebrata</taxon>
        <taxon>Euteleostomi</taxon>
        <taxon>Lepidosauria</taxon>
        <taxon>Squamata</taxon>
        <taxon>Bifurcata</taxon>
        <taxon>Unidentata</taxon>
        <taxon>Episquamata</taxon>
        <taxon>Laterata</taxon>
        <taxon>Lacertibaenia</taxon>
        <taxon>Lacertidae</taxon>
        <taxon>Podarcis</taxon>
    </lineage>
</organism>
<keyword evidence="1" id="KW-0808">Transferase</keyword>
<dbReference type="PANTHER" id="PTHR15045:SF1">
    <property type="entry name" value="FUCOSE-1-PHOSPHATE GUANYLYLTRANSFERASE"/>
    <property type="match status" value="1"/>
</dbReference>
<dbReference type="Gene3D" id="2.160.10.10">
    <property type="entry name" value="Hexapeptide repeat proteins"/>
    <property type="match status" value="1"/>
</dbReference>
<dbReference type="AlphaFoldDB" id="A0AA35P626"/>
<protein>
    <submittedName>
        <fullName evidence="5">Fucose-1-phosphate guanylyltransferase</fullName>
    </submittedName>
</protein>
<evidence type="ECO:0000256" key="1">
    <source>
        <dbReference type="ARBA" id="ARBA00022679"/>
    </source>
</evidence>
<evidence type="ECO:0000259" key="4">
    <source>
        <dbReference type="Pfam" id="PF07959"/>
    </source>
</evidence>
<gene>
    <name evidence="5" type="ORF">PODLI_1B001256</name>
</gene>
<feature type="domain" description="GDP-fucose pyrophosphorylase" evidence="4">
    <location>
        <begin position="212"/>
        <end position="643"/>
    </location>
</feature>
<name>A0AA35P626_9SAUR</name>
<proteinExistence type="predicted"/>
<evidence type="ECO:0000256" key="2">
    <source>
        <dbReference type="ARBA" id="ARBA00022741"/>
    </source>
</evidence>
<keyword evidence="6" id="KW-1185">Reference proteome</keyword>
<dbReference type="Proteomes" id="UP001178461">
    <property type="component" value="Chromosome 6"/>
</dbReference>
<dbReference type="Pfam" id="PF07959">
    <property type="entry name" value="Fucose_pyrophosphorylase"/>
    <property type="match status" value="1"/>
</dbReference>
<dbReference type="PANTHER" id="PTHR15045">
    <property type="entry name" value="FUCOSE-1-PHOSPHATE GUANYLYLTRANSFERASE"/>
    <property type="match status" value="1"/>
</dbReference>
<sequence>MARLAFPSRLPLPSCRQNERRTHRSHFLPLPLRCLLAWLLPVLSPACLPASSSWERGARAPRASGGAAFAGRCAPPGRRSNGLLWRGQPSRAGGGSAAQARKQRDGEEGAAAMQAAGEAEVLLRAATRERLEKFAQLRGKTVQSGTFWDIVVITAVDKKQEIAYQQQLSQKLKRKELPLGVHYHVFVDPPGPKIGNGGSTLHVLQCLEERYGDKWDSFTVILIHSGGYSQRLPNASALGKIFTALPFGDPVYQMLDLKLAMYIDFPLHMNPGILITCADDIELYSAGATEFIRFDQPGFTALAHPSSLTIGTTHGVFVLEPASLLTEKGQLEYRSCHRFLHKPSIARMRQSGAVCERGHCPAPSPGGEGNFNVISECVYTDSLFYIDHTTAKLLLAFYKQMGVLCCEIDAYGDFLQALGPGATPNYAKNIENVTKEESGLVEIREKIFELLKGLPLNVVLLNNSKFYHIGMTCEYLFHFTSDRKLKSEMGLMPNVFSICPDSVEDTGKSACIIHSILGPRCSVAPGSVVEYSWLGPEVSVGTNSIISGCYIDTKADIPPNTFIATLSVRIDGEVMYVSMAFGTEDNLKKKVTDLADTHLINFFGISLGQSLELWGLRISDELFSGDETCRGLWTARLFPICSTLSDSLKASLGILNSAQNMLPFKLNGFKLLSVEEMLRHKDVEDMLRFRHQLYEEISLQKLKRESDL</sequence>
<feature type="region of interest" description="Disordered" evidence="3">
    <location>
        <begin position="65"/>
        <end position="111"/>
    </location>
</feature>
<accession>A0AA35P626</accession>
<dbReference type="InterPro" id="IPR011004">
    <property type="entry name" value="Trimer_LpxA-like_sf"/>
</dbReference>
<dbReference type="GO" id="GO:0042350">
    <property type="term" value="P:GDP-L-fucose biosynthetic process"/>
    <property type="evidence" value="ECO:0007669"/>
    <property type="project" value="UniProtKB-ARBA"/>
</dbReference>